<evidence type="ECO:0000313" key="3">
    <source>
        <dbReference type="Proteomes" id="UP000594342"/>
    </source>
</evidence>
<dbReference type="Proteomes" id="UP000594342">
    <property type="component" value="Unassembled WGS sequence"/>
</dbReference>
<dbReference type="InterPro" id="IPR012674">
    <property type="entry name" value="Calycin"/>
</dbReference>
<dbReference type="PANTHER" id="PTHR10612:SF34">
    <property type="entry name" value="APOLIPOPROTEIN D"/>
    <property type="match status" value="1"/>
</dbReference>
<name>A0A5K0U804_9VIRU</name>
<comment type="caution">
    <text evidence="2">The sequence shown here is derived from an EMBL/GenBank/DDBJ whole genome shotgun (WGS) entry which is preliminary data.</text>
</comment>
<feature type="domain" description="Lipocalin/cytosolic fatty-acid binding" evidence="1">
    <location>
        <begin position="45"/>
        <end position="194"/>
    </location>
</feature>
<dbReference type="Gene3D" id="2.40.128.20">
    <property type="match status" value="1"/>
</dbReference>
<dbReference type="PANTHER" id="PTHR10612">
    <property type="entry name" value="APOLIPOPROTEIN D"/>
    <property type="match status" value="1"/>
</dbReference>
<dbReference type="InterPro" id="IPR047202">
    <property type="entry name" value="Lipocalin_Blc-like_dom"/>
</dbReference>
<gene>
    <name evidence="2" type="ORF">YASMINEVIRUS_393</name>
</gene>
<protein>
    <recommendedName>
        <fullName evidence="1">Lipocalin/cytosolic fatty-acid binding domain-containing protein</fullName>
    </recommendedName>
</protein>
<evidence type="ECO:0000259" key="1">
    <source>
        <dbReference type="Pfam" id="PF08212"/>
    </source>
</evidence>
<organism evidence="2 3">
    <name type="scientific">Yasminevirus sp. GU-2018</name>
    <dbReference type="NCBI Taxonomy" id="2420051"/>
    <lineage>
        <taxon>Viruses</taxon>
        <taxon>Varidnaviria</taxon>
        <taxon>Bamfordvirae</taxon>
        <taxon>Nucleocytoviricota</taxon>
        <taxon>Megaviricetes</taxon>
        <taxon>Imitervirales</taxon>
        <taxon>Mimiviridae</taxon>
        <taxon>Klosneuvirinae</taxon>
        <taxon>Yasminevirus</taxon>
        <taxon>Yasminevirus saudimassiliense</taxon>
    </lineage>
</organism>
<dbReference type="EMBL" id="UPSH01000001">
    <property type="protein sequence ID" value="VBB17930.1"/>
    <property type="molecule type" value="Genomic_DNA"/>
</dbReference>
<keyword evidence="3" id="KW-1185">Reference proteome</keyword>
<dbReference type="SUPFAM" id="SSF50814">
    <property type="entry name" value="Lipocalins"/>
    <property type="match status" value="1"/>
</dbReference>
<accession>A0A5K0U804</accession>
<dbReference type="InterPro" id="IPR000566">
    <property type="entry name" value="Lipocln_cytosolic_FA-bd_dom"/>
</dbReference>
<sequence>MLIDLVITISNLFETLSVTFWNAVFNIYQKFYNISKKEIRTVDKIDLNKYTGVWYQVCHLPNNFQNTSAINTTATYNLCSDGTVEVVNKEIVIDSKTKESKVNTVVGGAIVVGAGKLLVTFFNTLFGGFYAPYWVVELGPVVDEKYSYSVVTDPTRSYLWILARASLDSDTVNGILHRLKTVHGFDNLNKLVYTQQSYSTERYQFTQYENEIRFIKDLYETSGIKRFTTDRFSKISKSVRFVDFLADTLGKKIFVTNFNSLRWLGVHIHLHIDESNLFVSDTGFTIKPQITYKTLFGLTIKTDSFITARIDKDGTITYLDEGWYNVYIFGFFRKIVRFVFSLIFLN</sequence>
<dbReference type="CDD" id="cd19438">
    <property type="entry name" value="lipocalin_Blc-like"/>
    <property type="match status" value="1"/>
</dbReference>
<dbReference type="Pfam" id="PF08212">
    <property type="entry name" value="Lipocalin_2"/>
    <property type="match status" value="1"/>
</dbReference>
<reference evidence="2 3" key="1">
    <citation type="submission" date="2018-10" db="EMBL/GenBank/DDBJ databases">
        <authorList>
            <consortium name="IHU Genomes"/>
        </authorList>
    </citation>
    <scope>NUCLEOTIDE SEQUENCE [LARGE SCALE GENOMIC DNA]</scope>
    <source>
        <strain evidence="2 3">A1</strain>
    </source>
</reference>
<dbReference type="GO" id="GO:0006950">
    <property type="term" value="P:response to stress"/>
    <property type="evidence" value="ECO:0007669"/>
    <property type="project" value="UniProtKB-ARBA"/>
</dbReference>
<dbReference type="PROSITE" id="PS00213">
    <property type="entry name" value="LIPOCALIN"/>
    <property type="match status" value="1"/>
</dbReference>
<proteinExistence type="predicted"/>
<evidence type="ECO:0000313" key="2">
    <source>
        <dbReference type="EMBL" id="VBB17930.1"/>
    </source>
</evidence>
<dbReference type="InterPro" id="IPR022272">
    <property type="entry name" value="Lipocalin_CS"/>
</dbReference>